<dbReference type="SUPFAM" id="SSF55931">
    <property type="entry name" value="Glutamine synthetase/guanido kinase"/>
    <property type="match status" value="1"/>
</dbReference>
<evidence type="ECO:0000256" key="4">
    <source>
        <dbReference type="SAM" id="MobiDB-lite"/>
    </source>
</evidence>
<dbReference type="Gene3D" id="3.30.590.10">
    <property type="entry name" value="Glutamine synthetase/guanido kinase, catalytic domain"/>
    <property type="match status" value="1"/>
</dbReference>
<dbReference type="AlphaFoldDB" id="A0AAV9UHC1"/>
<evidence type="ECO:0000256" key="3">
    <source>
        <dbReference type="RuleBase" id="RU000384"/>
    </source>
</evidence>
<gene>
    <name evidence="6" type="ORF">TWF696_008500</name>
</gene>
<dbReference type="InterPro" id="IPR006680">
    <property type="entry name" value="Amidohydro-rel"/>
</dbReference>
<dbReference type="InterPro" id="IPR036651">
    <property type="entry name" value="Gln_synt_N_sf"/>
</dbReference>
<dbReference type="InterPro" id="IPR014746">
    <property type="entry name" value="Gln_synth/guanido_kin_cat_dom"/>
</dbReference>
<feature type="region of interest" description="Disordered" evidence="4">
    <location>
        <begin position="86"/>
        <end position="115"/>
    </location>
</feature>
<keyword evidence="7" id="KW-1185">Reference proteome</keyword>
<evidence type="ECO:0000256" key="1">
    <source>
        <dbReference type="ARBA" id="ARBA00021364"/>
    </source>
</evidence>
<dbReference type="GO" id="GO:0006542">
    <property type="term" value="P:glutamine biosynthetic process"/>
    <property type="evidence" value="ECO:0007669"/>
    <property type="project" value="InterPro"/>
</dbReference>
<reference evidence="6 7" key="1">
    <citation type="submission" date="2019-10" db="EMBL/GenBank/DDBJ databases">
        <authorList>
            <person name="Palmer J.M."/>
        </authorList>
    </citation>
    <scope>NUCLEOTIDE SEQUENCE [LARGE SCALE GENOMIC DNA]</scope>
    <source>
        <strain evidence="6 7">TWF696</strain>
    </source>
</reference>
<dbReference type="EMBL" id="JAVHNQ010000007">
    <property type="protein sequence ID" value="KAK6341425.1"/>
    <property type="molecule type" value="Genomic_DNA"/>
</dbReference>
<comment type="caution">
    <text evidence="6">The sequence shown here is derived from an EMBL/GenBank/DDBJ whole genome shotgun (WGS) entry which is preliminary data.</text>
</comment>
<dbReference type="InterPro" id="IPR032466">
    <property type="entry name" value="Metal_Hydrolase"/>
</dbReference>
<dbReference type="PROSITE" id="PS51987">
    <property type="entry name" value="GS_CATALYTIC"/>
    <property type="match status" value="1"/>
</dbReference>
<dbReference type="Pfam" id="PF04909">
    <property type="entry name" value="Amidohydro_2"/>
    <property type="match status" value="1"/>
</dbReference>
<feature type="domain" description="GS catalytic" evidence="5">
    <location>
        <begin position="677"/>
        <end position="1010"/>
    </location>
</feature>
<evidence type="ECO:0000313" key="6">
    <source>
        <dbReference type="EMBL" id="KAK6341425.1"/>
    </source>
</evidence>
<accession>A0AAV9UHC1</accession>
<proteinExistence type="inferred from homology"/>
<dbReference type="SUPFAM" id="SSF51556">
    <property type="entry name" value="Metallo-dependent hydrolases"/>
    <property type="match status" value="1"/>
</dbReference>
<dbReference type="PANTHER" id="PTHR43383">
    <property type="entry name" value="NODULIN 6"/>
    <property type="match status" value="1"/>
</dbReference>
<name>A0AAV9UHC1_9PEZI</name>
<evidence type="ECO:0000259" key="5">
    <source>
        <dbReference type="PROSITE" id="PS51987"/>
    </source>
</evidence>
<feature type="compositionally biased region" description="Polar residues" evidence="4">
    <location>
        <begin position="106"/>
        <end position="115"/>
    </location>
</feature>
<dbReference type="Gene3D" id="3.20.20.140">
    <property type="entry name" value="Metal-dependent hydrolases"/>
    <property type="match status" value="1"/>
</dbReference>
<dbReference type="InterPro" id="IPR008146">
    <property type="entry name" value="Gln_synth_cat_dom"/>
</dbReference>
<dbReference type="Proteomes" id="UP001375240">
    <property type="component" value="Unassembled WGS sequence"/>
</dbReference>
<protein>
    <recommendedName>
        <fullName evidence="1">Glutamine synthetase</fullName>
    </recommendedName>
</protein>
<dbReference type="PANTHER" id="PTHR43383:SF2">
    <property type="entry name" value="AMIDOHYDROLASE 2 FAMILY PROTEIN"/>
    <property type="match status" value="1"/>
</dbReference>
<dbReference type="GO" id="GO:0016787">
    <property type="term" value="F:hydrolase activity"/>
    <property type="evidence" value="ECO:0007669"/>
    <property type="project" value="InterPro"/>
</dbReference>
<dbReference type="GO" id="GO:0004356">
    <property type="term" value="F:glutamine synthetase activity"/>
    <property type="evidence" value="ECO:0007669"/>
    <property type="project" value="InterPro"/>
</dbReference>
<sequence length="1010" mass="113734">MMQSSDNPKNVAPIARGSNSSYSYLDRIYSQTGTRSMGKWQYSDEYKYKINDEVHFGRNVATEDCPPIANCYHIMENSQRTTENAISPMHPQKKSSTFGLPEGFESSGSAGSNRRNTYRGATFTVASTLAELRHIIDNCPLIDNHAHPLLQKQDRDGADGPLLQVLSEANCDAMKDVRTTLAYHRALRTFKTGFPNYHSQGINDAWQSWRSYRDQLCEADLTEVCLDGLQTILLDDGLRCQPGQNSRDIDWHNQFLMSPAKRVVRLETLAEDLIHADLKFGEWEAKLKRSIQEAILDRDVVAFKTVICYRDGLQMQHLDMDMRPLAQRQYGELREDDMSMGPPRIRGCLNEWVLDIFAQVTEQRIHLAKPLQFHTGFGDSDLKLAKADPSFLQPFIEKHFRIPIVLLHASYPFTRQAGYLAMAYSNVYLDFGLIWPKLSQEGQESVVKQLLELTPSNKAMWSSDGAFYAETYYLAIQQTREVLKTVMAEIYSKGNVNLRDLSGIVTDLLFNTANKVYKLDLHLPIPPPSHPRPYRSSNHRMAGLPPPGAAESHRGLMGLKALRAHLEDHPDIEYIRLNWLDYSAILRTRILKLKHVIKQLEQNHDGSVIGVAKASLYLLSNCHIAAGGSPVGEWRLVPDFASFRVHPHKHAGEETYKHASMMCSIEDEDQSRIPICPRSILANTLDSANEAGLNDFKIGFEIEFCMFKQADLDGGELVPITSNHTWSTSRAFHTKALEILEEIDTRLSHAGIEIEQFHSEAARGQFELILAPLPPMLAVDTLIHTREVMQYVCAQHGYRASISPKPFDGECGSASHMHISFQPVDKQWSFFAGVLDEIRAVNALTLGSDMSYDRVLEGYWAGGLWACWGRQNREAPLRLVEEAKAHWEVKCVDGLANMYLAVAGVITAGTIGVVEGRKIYGEAEDVESTATEGERLRRGIKTRMTSSMAEALAELFEKDGTTPTAFAERLGPGVAKHVKAIKEAEKEFLLSRYDQDADPTAKRVWAAQWY</sequence>
<dbReference type="Gene3D" id="3.10.20.70">
    <property type="entry name" value="Glutamine synthetase, N-terminal domain"/>
    <property type="match status" value="1"/>
</dbReference>
<dbReference type="Pfam" id="PF00120">
    <property type="entry name" value="Gln-synt_C"/>
    <property type="match status" value="1"/>
</dbReference>
<organism evidence="6 7">
    <name type="scientific">Orbilia brochopaga</name>
    <dbReference type="NCBI Taxonomy" id="3140254"/>
    <lineage>
        <taxon>Eukaryota</taxon>
        <taxon>Fungi</taxon>
        <taxon>Dikarya</taxon>
        <taxon>Ascomycota</taxon>
        <taxon>Pezizomycotina</taxon>
        <taxon>Orbiliomycetes</taxon>
        <taxon>Orbiliales</taxon>
        <taxon>Orbiliaceae</taxon>
        <taxon>Orbilia</taxon>
    </lineage>
</organism>
<dbReference type="SMART" id="SM01230">
    <property type="entry name" value="Gln-synt_C"/>
    <property type="match status" value="1"/>
</dbReference>
<evidence type="ECO:0000313" key="7">
    <source>
        <dbReference type="Proteomes" id="UP001375240"/>
    </source>
</evidence>
<evidence type="ECO:0000256" key="2">
    <source>
        <dbReference type="PROSITE-ProRule" id="PRU01331"/>
    </source>
</evidence>
<comment type="similarity">
    <text evidence="2 3">Belongs to the glutamine synthetase family.</text>
</comment>